<protein>
    <recommendedName>
        <fullName evidence="3 13">Biotin synthase</fullName>
        <ecNumber evidence="3 13">2.8.1.6</ecNumber>
    </recommendedName>
</protein>
<accession>A0A154BLS9</accession>
<comment type="cofactor">
    <cofactor evidence="13">
        <name>[2Fe-2S] cluster</name>
        <dbReference type="ChEBI" id="CHEBI:190135"/>
    </cofactor>
    <text evidence="13">Binds 1 [2Fe-2S] cluster. The cluster is coordinated with 3 cysteines and 1 arginine.</text>
</comment>
<evidence type="ECO:0000256" key="9">
    <source>
        <dbReference type="ARBA" id="ARBA00022756"/>
    </source>
</evidence>
<dbReference type="UniPathway" id="UPA00078">
    <property type="reaction ID" value="UER00162"/>
</dbReference>
<dbReference type="PANTHER" id="PTHR22976">
    <property type="entry name" value="BIOTIN SYNTHASE"/>
    <property type="match status" value="1"/>
</dbReference>
<dbReference type="Gene3D" id="3.20.20.70">
    <property type="entry name" value="Aldolase class I"/>
    <property type="match status" value="1"/>
</dbReference>
<dbReference type="AlphaFoldDB" id="A0A154BLS9"/>
<dbReference type="Pfam" id="PF06968">
    <property type="entry name" value="BATS"/>
    <property type="match status" value="1"/>
</dbReference>
<evidence type="ECO:0000259" key="15">
    <source>
        <dbReference type="PROSITE" id="PS51918"/>
    </source>
</evidence>
<comment type="catalytic activity">
    <reaction evidence="12 13">
        <text>(4R,5S)-dethiobiotin + (sulfur carrier)-SH + 2 reduced [2Fe-2S]-[ferredoxin] + 2 S-adenosyl-L-methionine = (sulfur carrier)-H + biotin + 2 5'-deoxyadenosine + 2 L-methionine + 2 oxidized [2Fe-2S]-[ferredoxin]</text>
        <dbReference type="Rhea" id="RHEA:22060"/>
        <dbReference type="Rhea" id="RHEA-COMP:10000"/>
        <dbReference type="Rhea" id="RHEA-COMP:10001"/>
        <dbReference type="Rhea" id="RHEA-COMP:14737"/>
        <dbReference type="Rhea" id="RHEA-COMP:14739"/>
        <dbReference type="ChEBI" id="CHEBI:17319"/>
        <dbReference type="ChEBI" id="CHEBI:29917"/>
        <dbReference type="ChEBI" id="CHEBI:33737"/>
        <dbReference type="ChEBI" id="CHEBI:33738"/>
        <dbReference type="ChEBI" id="CHEBI:57586"/>
        <dbReference type="ChEBI" id="CHEBI:57844"/>
        <dbReference type="ChEBI" id="CHEBI:59789"/>
        <dbReference type="ChEBI" id="CHEBI:64428"/>
        <dbReference type="ChEBI" id="CHEBI:149473"/>
        <dbReference type="EC" id="2.8.1.6"/>
    </reaction>
</comment>
<evidence type="ECO:0000313" key="17">
    <source>
        <dbReference type="Proteomes" id="UP000076268"/>
    </source>
</evidence>
<evidence type="ECO:0000256" key="5">
    <source>
        <dbReference type="ARBA" id="ARBA00022679"/>
    </source>
</evidence>
<dbReference type="InterPro" id="IPR058240">
    <property type="entry name" value="rSAM_sf"/>
</dbReference>
<evidence type="ECO:0000256" key="14">
    <source>
        <dbReference type="PIRSR" id="PIRSR001619-1"/>
    </source>
</evidence>
<evidence type="ECO:0000313" key="16">
    <source>
        <dbReference type="EMBL" id="KYZ74937.1"/>
    </source>
</evidence>
<feature type="binding site" evidence="13 14">
    <location>
        <position position="204"/>
    </location>
    <ligand>
        <name>[2Fe-2S] cluster</name>
        <dbReference type="ChEBI" id="CHEBI:190135"/>
    </ligand>
</feature>
<dbReference type="OrthoDB" id="9786826at2"/>
<keyword evidence="9 13" id="KW-0093">Biotin biosynthesis</keyword>
<keyword evidence="10 13" id="KW-0408">Iron</keyword>
<comment type="cofactor">
    <cofactor evidence="14">
        <name>[2Fe-2S] cluster</name>
        <dbReference type="ChEBI" id="CHEBI:190135"/>
    </cofactor>
    <text evidence="14">Binds 1 [2Fe-2S] cluster. The cluster is coordinated with 3 cysteines and 1 arginine.</text>
</comment>
<sequence>MTDSFVVHLGEKVLRGHSVTYDEALTLIGIPQHDIMLVAAYANKIREHFAGNRIDMCGVINARSGLCTEDCKFCAQSVFHNTNISSYDLLDASQLLEKARDAEALGAKRVSIVTSGKGMESSPTFSSIIEAIQVIQKKTRLSVCANLGTITLQQAQALASVGVKRYAHNIETSERFYPSICSTHPFSERVATLRAAKAAGMELCTGGIIGMGESWQDRISMAFTLKEHDVRSIPLNILNPIRGTALEKVCPPNPLEIILTFALFRFILPDKVIRPAGGREINLRDMQGAALLAGANGLIVGNYLTFTGRDAAMDFVMAKDAGMTPE</sequence>
<evidence type="ECO:0000256" key="10">
    <source>
        <dbReference type="ARBA" id="ARBA00023004"/>
    </source>
</evidence>
<dbReference type="GO" id="GO:0051537">
    <property type="term" value="F:2 iron, 2 sulfur cluster binding"/>
    <property type="evidence" value="ECO:0007669"/>
    <property type="project" value="UniProtKB-KW"/>
</dbReference>
<evidence type="ECO:0000256" key="2">
    <source>
        <dbReference type="ARBA" id="ARBA00010765"/>
    </source>
</evidence>
<evidence type="ECO:0000256" key="6">
    <source>
        <dbReference type="ARBA" id="ARBA00022691"/>
    </source>
</evidence>
<feature type="binding site" evidence="13 14">
    <location>
        <position position="71"/>
    </location>
    <ligand>
        <name>[4Fe-4S] cluster</name>
        <dbReference type="ChEBI" id="CHEBI:49883"/>
        <note>4Fe-4S-S-AdoMet</note>
    </ligand>
</feature>
<comment type="pathway">
    <text evidence="1 13">Cofactor biosynthesis; biotin biosynthesis; biotin from 7,8-diaminononanoate: step 2/2.</text>
</comment>
<dbReference type="GO" id="GO:0009102">
    <property type="term" value="P:biotin biosynthetic process"/>
    <property type="evidence" value="ECO:0007669"/>
    <property type="project" value="UniProtKB-UniRule"/>
</dbReference>
<comment type="caution">
    <text evidence="16">The sequence shown here is derived from an EMBL/GenBank/DDBJ whole genome shotgun (WGS) entry which is preliminary data.</text>
</comment>
<dbReference type="InterPro" id="IPR002684">
    <property type="entry name" value="Biotin_synth/BioAB"/>
</dbReference>
<proteinExistence type="inferred from homology"/>
<keyword evidence="7 13" id="KW-0001">2Fe-2S</keyword>
<keyword evidence="8 13" id="KW-0479">Metal-binding</keyword>
<feature type="binding site" evidence="13 14">
    <location>
        <position position="111"/>
    </location>
    <ligand>
        <name>[2Fe-2S] cluster</name>
        <dbReference type="ChEBI" id="CHEBI:190135"/>
    </ligand>
</feature>
<feature type="binding site" evidence="13 14">
    <location>
        <position position="67"/>
    </location>
    <ligand>
        <name>[4Fe-4S] cluster</name>
        <dbReference type="ChEBI" id="CHEBI:49883"/>
        <note>4Fe-4S-S-AdoMet</note>
    </ligand>
</feature>
<evidence type="ECO:0000256" key="7">
    <source>
        <dbReference type="ARBA" id="ARBA00022714"/>
    </source>
</evidence>
<name>A0A154BLS9_ANASB</name>
<comment type="cofactor">
    <cofactor evidence="13 14">
        <name>[4Fe-4S] cluster</name>
        <dbReference type="ChEBI" id="CHEBI:49883"/>
    </cofactor>
    <text evidence="13 14">Binds 1 [4Fe-4S] cluster. The cluster is coordinated with 3 cysteines and an exchangeable S-adenosyl-L-methionine.</text>
</comment>
<dbReference type="InterPro" id="IPR010722">
    <property type="entry name" value="BATS_dom"/>
</dbReference>
<comment type="subunit">
    <text evidence="13">Homodimer.</text>
</comment>
<dbReference type="HAMAP" id="MF_01694">
    <property type="entry name" value="BioB"/>
    <property type="match status" value="1"/>
</dbReference>
<keyword evidence="6 13" id="KW-0949">S-adenosyl-L-methionine</keyword>
<evidence type="ECO:0000256" key="12">
    <source>
        <dbReference type="ARBA" id="ARBA00051157"/>
    </source>
</evidence>
<feature type="binding site" evidence="13 14">
    <location>
        <position position="144"/>
    </location>
    <ligand>
        <name>[2Fe-2S] cluster</name>
        <dbReference type="ChEBI" id="CHEBI:190135"/>
    </ligand>
</feature>
<evidence type="ECO:0000256" key="1">
    <source>
        <dbReference type="ARBA" id="ARBA00004942"/>
    </source>
</evidence>
<gene>
    <name evidence="13" type="primary">bioB</name>
    <name evidence="16" type="ORF">AXX12_15265</name>
</gene>
<dbReference type="InterPro" id="IPR007197">
    <property type="entry name" value="rSAM"/>
</dbReference>
<dbReference type="NCBIfam" id="TIGR00433">
    <property type="entry name" value="bioB"/>
    <property type="match status" value="1"/>
</dbReference>
<evidence type="ECO:0000256" key="4">
    <source>
        <dbReference type="ARBA" id="ARBA00022485"/>
    </source>
</evidence>
<dbReference type="STRING" id="1794912.AXX12_15265"/>
<dbReference type="Pfam" id="PF04055">
    <property type="entry name" value="Radical_SAM"/>
    <property type="match status" value="1"/>
</dbReference>
<dbReference type="PROSITE" id="PS51918">
    <property type="entry name" value="RADICAL_SAM"/>
    <property type="match status" value="1"/>
</dbReference>
<dbReference type="SFLD" id="SFLDS00029">
    <property type="entry name" value="Radical_SAM"/>
    <property type="match status" value="1"/>
</dbReference>
<dbReference type="GO" id="GO:0004076">
    <property type="term" value="F:biotin synthase activity"/>
    <property type="evidence" value="ECO:0007669"/>
    <property type="project" value="UniProtKB-UniRule"/>
</dbReference>
<dbReference type="PIRSF" id="PIRSF001619">
    <property type="entry name" value="Biotin_synth"/>
    <property type="match status" value="1"/>
</dbReference>
<dbReference type="SFLD" id="SFLDG01060">
    <property type="entry name" value="BATS_domain_containing"/>
    <property type="match status" value="1"/>
</dbReference>
<evidence type="ECO:0000256" key="3">
    <source>
        <dbReference type="ARBA" id="ARBA00012236"/>
    </source>
</evidence>
<dbReference type="SFLD" id="SFLDG01278">
    <property type="entry name" value="biotin_synthase_like"/>
    <property type="match status" value="1"/>
</dbReference>
<evidence type="ECO:0000256" key="8">
    <source>
        <dbReference type="ARBA" id="ARBA00022723"/>
    </source>
</evidence>
<dbReference type="EMBL" id="LSGP01000026">
    <property type="protein sequence ID" value="KYZ74937.1"/>
    <property type="molecule type" value="Genomic_DNA"/>
</dbReference>
<dbReference type="EC" id="2.8.1.6" evidence="3 13"/>
<dbReference type="SMART" id="SM00876">
    <property type="entry name" value="BATS"/>
    <property type="match status" value="1"/>
</dbReference>
<dbReference type="PANTHER" id="PTHR22976:SF2">
    <property type="entry name" value="BIOTIN SYNTHASE, MITOCHONDRIAL"/>
    <property type="match status" value="1"/>
</dbReference>
<dbReference type="SMART" id="SM00729">
    <property type="entry name" value="Elp3"/>
    <property type="match status" value="1"/>
</dbReference>
<dbReference type="GO" id="GO:0005506">
    <property type="term" value="F:iron ion binding"/>
    <property type="evidence" value="ECO:0007669"/>
    <property type="project" value="UniProtKB-UniRule"/>
</dbReference>
<feature type="binding site" evidence="13 14">
    <location>
        <position position="74"/>
    </location>
    <ligand>
        <name>[4Fe-4S] cluster</name>
        <dbReference type="ChEBI" id="CHEBI:49883"/>
        <note>4Fe-4S-S-AdoMet</note>
    </ligand>
</feature>
<dbReference type="InterPro" id="IPR006638">
    <property type="entry name" value="Elp3/MiaA/NifB-like_rSAM"/>
</dbReference>
<dbReference type="RefSeq" id="WP_066245426.1">
    <property type="nucleotide sequence ID" value="NZ_LSGP01000026.1"/>
</dbReference>
<evidence type="ECO:0000256" key="11">
    <source>
        <dbReference type="ARBA" id="ARBA00023014"/>
    </source>
</evidence>
<reference evidence="16 17" key="1">
    <citation type="submission" date="2016-02" db="EMBL/GenBank/DDBJ databases">
        <title>Anaerosporomusa subterraneum gen. nov., sp. nov., a spore-forming obligate anaerobe isolated from saprolite.</title>
        <authorList>
            <person name="Choi J.K."/>
            <person name="Shah M."/>
            <person name="Yee N."/>
        </authorList>
    </citation>
    <scope>NUCLEOTIDE SEQUENCE [LARGE SCALE GENOMIC DNA]</scope>
    <source>
        <strain evidence="16 17">RU4</strain>
    </source>
</reference>
<organism evidence="16 17">
    <name type="scientific">Anaerosporomusa subterranea</name>
    <dbReference type="NCBI Taxonomy" id="1794912"/>
    <lineage>
        <taxon>Bacteria</taxon>
        <taxon>Bacillati</taxon>
        <taxon>Bacillota</taxon>
        <taxon>Negativicutes</taxon>
        <taxon>Acetonemataceae</taxon>
        <taxon>Anaerosporomusa</taxon>
    </lineage>
</organism>
<dbReference type="Proteomes" id="UP000076268">
    <property type="component" value="Unassembled WGS sequence"/>
</dbReference>
<keyword evidence="4 13" id="KW-0004">4Fe-4S</keyword>
<dbReference type="GO" id="GO:0051539">
    <property type="term" value="F:4 iron, 4 sulfur cluster binding"/>
    <property type="evidence" value="ECO:0007669"/>
    <property type="project" value="UniProtKB-KW"/>
</dbReference>
<comment type="similarity">
    <text evidence="2 13">Belongs to the radical SAM superfamily. Biotin synthase family.</text>
</comment>
<dbReference type="SUPFAM" id="SSF102114">
    <property type="entry name" value="Radical SAM enzymes"/>
    <property type="match status" value="1"/>
</dbReference>
<dbReference type="InterPro" id="IPR013785">
    <property type="entry name" value="Aldolase_TIM"/>
</dbReference>
<feature type="binding site" evidence="13 14">
    <location>
        <position position="274"/>
    </location>
    <ligand>
        <name>[2Fe-2S] cluster</name>
        <dbReference type="ChEBI" id="CHEBI:190135"/>
    </ligand>
</feature>
<dbReference type="InterPro" id="IPR024177">
    <property type="entry name" value="Biotin_synthase"/>
</dbReference>
<feature type="domain" description="Radical SAM core" evidence="15">
    <location>
        <begin position="49"/>
        <end position="279"/>
    </location>
</feature>
<keyword evidence="11 13" id="KW-0411">Iron-sulfur</keyword>
<dbReference type="CDD" id="cd01335">
    <property type="entry name" value="Radical_SAM"/>
    <property type="match status" value="1"/>
</dbReference>
<keyword evidence="17" id="KW-1185">Reference proteome</keyword>
<evidence type="ECO:0000256" key="13">
    <source>
        <dbReference type="HAMAP-Rule" id="MF_01694"/>
    </source>
</evidence>
<keyword evidence="5 13" id="KW-0808">Transferase</keyword>
<comment type="function">
    <text evidence="13">Catalyzes the conversion of dethiobiotin (DTB) to biotin by the insertion of a sulfur atom into dethiobiotin via a radical-based mechanism.</text>
</comment>